<dbReference type="InterPro" id="IPR014284">
    <property type="entry name" value="RNA_pol_sigma-70_dom"/>
</dbReference>
<keyword evidence="3" id="KW-0731">Sigma factor</keyword>
<dbReference type="GO" id="GO:0006352">
    <property type="term" value="P:DNA-templated transcription initiation"/>
    <property type="evidence" value="ECO:0007669"/>
    <property type="project" value="InterPro"/>
</dbReference>
<accession>A0AAJ5WNF6</accession>
<dbReference type="Pfam" id="PF04542">
    <property type="entry name" value="Sigma70_r2"/>
    <property type="match status" value="1"/>
</dbReference>
<evidence type="ECO:0000256" key="2">
    <source>
        <dbReference type="ARBA" id="ARBA00023015"/>
    </source>
</evidence>
<feature type="domain" description="RNA polymerase sigma-70 region 2" evidence="6">
    <location>
        <begin position="16"/>
        <end position="82"/>
    </location>
</feature>
<dbReference type="SUPFAM" id="SSF88946">
    <property type="entry name" value="Sigma2 domain of RNA polymerase sigma factors"/>
    <property type="match status" value="1"/>
</dbReference>
<proteinExistence type="inferred from homology"/>
<dbReference type="GO" id="GO:0016987">
    <property type="term" value="F:sigma factor activity"/>
    <property type="evidence" value="ECO:0007669"/>
    <property type="project" value="UniProtKB-KW"/>
</dbReference>
<sequence length="187" mass="21341">MLARVAEGDHQAFASLLEQYHTIAYRAAVRLTDDAWLAEDVVQEVFLKLWLKRATLPDITHFRAWLVTLITNALYDQLRRKSAEKDHLAGWLQELLPAATQPQEESGYEELLRDATARLSPKQLQAFTLIKKEGYSREETARLMSVSPETVKSHLEQAMRSIRAYCIARLDPGASVVLLSVLLKNYF</sequence>
<dbReference type="Proteomes" id="UP001220610">
    <property type="component" value="Chromosome"/>
</dbReference>
<protein>
    <submittedName>
        <fullName evidence="8">RNA polymerase sigma factor</fullName>
    </submittedName>
</protein>
<dbReference type="InterPro" id="IPR007627">
    <property type="entry name" value="RNA_pol_sigma70_r2"/>
</dbReference>
<dbReference type="Gene3D" id="1.10.10.10">
    <property type="entry name" value="Winged helix-like DNA-binding domain superfamily/Winged helix DNA-binding domain"/>
    <property type="match status" value="1"/>
</dbReference>
<comment type="similarity">
    <text evidence="1">Belongs to the sigma-70 factor family. ECF subfamily.</text>
</comment>
<gene>
    <name evidence="8" type="ORF">P0Y53_21920</name>
</gene>
<evidence type="ECO:0000259" key="6">
    <source>
        <dbReference type="Pfam" id="PF04542"/>
    </source>
</evidence>
<name>A0AAJ5WNF6_9BACT</name>
<keyword evidence="2" id="KW-0805">Transcription regulation</keyword>
<dbReference type="Pfam" id="PF08281">
    <property type="entry name" value="Sigma70_r4_2"/>
    <property type="match status" value="1"/>
</dbReference>
<dbReference type="SUPFAM" id="SSF88659">
    <property type="entry name" value="Sigma3 and sigma4 domains of RNA polymerase sigma factors"/>
    <property type="match status" value="1"/>
</dbReference>
<keyword evidence="4" id="KW-0238">DNA-binding</keyword>
<dbReference type="PANTHER" id="PTHR43133:SF8">
    <property type="entry name" value="RNA POLYMERASE SIGMA FACTOR HI_1459-RELATED"/>
    <property type="match status" value="1"/>
</dbReference>
<evidence type="ECO:0000256" key="5">
    <source>
        <dbReference type="ARBA" id="ARBA00023163"/>
    </source>
</evidence>
<dbReference type="InterPro" id="IPR013249">
    <property type="entry name" value="RNA_pol_sigma70_r4_t2"/>
</dbReference>
<evidence type="ECO:0000313" key="8">
    <source>
        <dbReference type="EMBL" id="WEK35156.1"/>
    </source>
</evidence>
<dbReference type="AlphaFoldDB" id="A0AAJ5WNF6"/>
<organism evidence="8 9">
    <name type="scientific">Candidatus Pseudobacter hemicellulosilyticus</name>
    <dbReference type="NCBI Taxonomy" id="3121375"/>
    <lineage>
        <taxon>Bacteria</taxon>
        <taxon>Pseudomonadati</taxon>
        <taxon>Bacteroidota</taxon>
        <taxon>Chitinophagia</taxon>
        <taxon>Chitinophagales</taxon>
        <taxon>Chitinophagaceae</taxon>
        <taxon>Pseudobacter</taxon>
    </lineage>
</organism>
<dbReference type="InterPro" id="IPR013324">
    <property type="entry name" value="RNA_pol_sigma_r3/r4-like"/>
</dbReference>
<dbReference type="Gene3D" id="1.10.1740.10">
    <property type="match status" value="1"/>
</dbReference>
<evidence type="ECO:0000256" key="4">
    <source>
        <dbReference type="ARBA" id="ARBA00023125"/>
    </source>
</evidence>
<evidence type="ECO:0000256" key="3">
    <source>
        <dbReference type="ARBA" id="ARBA00023082"/>
    </source>
</evidence>
<feature type="domain" description="RNA polymerase sigma factor 70 region 4 type 2" evidence="7">
    <location>
        <begin position="110"/>
        <end position="161"/>
    </location>
</feature>
<dbReference type="PANTHER" id="PTHR43133">
    <property type="entry name" value="RNA POLYMERASE ECF-TYPE SIGMA FACTO"/>
    <property type="match status" value="1"/>
</dbReference>
<reference evidence="8" key="1">
    <citation type="submission" date="2023-03" db="EMBL/GenBank/DDBJ databases">
        <title>Andean soil-derived lignocellulolytic bacterial consortium as a source of novel taxa and putative plastic-active enzymes.</title>
        <authorList>
            <person name="Diaz-Garcia L."/>
            <person name="Chuvochina M."/>
            <person name="Feuerriegel G."/>
            <person name="Bunk B."/>
            <person name="Sproer C."/>
            <person name="Streit W.R."/>
            <person name="Rodriguez L.M."/>
            <person name="Overmann J."/>
            <person name="Jimenez D.J."/>
        </authorList>
    </citation>
    <scope>NUCLEOTIDE SEQUENCE</scope>
    <source>
        <strain evidence="8">MAG 7</strain>
    </source>
</reference>
<keyword evidence="5" id="KW-0804">Transcription</keyword>
<dbReference type="InterPro" id="IPR013325">
    <property type="entry name" value="RNA_pol_sigma_r2"/>
</dbReference>
<dbReference type="GO" id="GO:0003677">
    <property type="term" value="F:DNA binding"/>
    <property type="evidence" value="ECO:0007669"/>
    <property type="project" value="UniProtKB-KW"/>
</dbReference>
<dbReference type="InterPro" id="IPR036388">
    <property type="entry name" value="WH-like_DNA-bd_sf"/>
</dbReference>
<evidence type="ECO:0000256" key="1">
    <source>
        <dbReference type="ARBA" id="ARBA00010641"/>
    </source>
</evidence>
<dbReference type="NCBIfam" id="TIGR02937">
    <property type="entry name" value="sigma70-ECF"/>
    <property type="match status" value="1"/>
</dbReference>
<dbReference type="EMBL" id="CP119311">
    <property type="protein sequence ID" value="WEK35156.1"/>
    <property type="molecule type" value="Genomic_DNA"/>
</dbReference>
<evidence type="ECO:0000259" key="7">
    <source>
        <dbReference type="Pfam" id="PF08281"/>
    </source>
</evidence>
<evidence type="ECO:0000313" key="9">
    <source>
        <dbReference type="Proteomes" id="UP001220610"/>
    </source>
</evidence>
<dbReference type="InterPro" id="IPR039425">
    <property type="entry name" value="RNA_pol_sigma-70-like"/>
</dbReference>